<reference evidence="1 2" key="1">
    <citation type="journal article" date="2021" name="Elife">
        <title>Chloroplast acquisition without the gene transfer in kleptoplastic sea slugs, Plakobranchus ocellatus.</title>
        <authorList>
            <person name="Maeda T."/>
            <person name="Takahashi S."/>
            <person name="Yoshida T."/>
            <person name="Shimamura S."/>
            <person name="Takaki Y."/>
            <person name="Nagai Y."/>
            <person name="Toyoda A."/>
            <person name="Suzuki Y."/>
            <person name="Arimoto A."/>
            <person name="Ishii H."/>
            <person name="Satoh N."/>
            <person name="Nishiyama T."/>
            <person name="Hasebe M."/>
            <person name="Maruyama T."/>
            <person name="Minagawa J."/>
            <person name="Obokata J."/>
            <person name="Shigenobu S."/>
        </authorList>
    </citation>
    <scope>NUCLEOTIDE SEQUENCE [LARGE SCALE GENOMIC DNA]</scope>
</reference>
<dbReference type="EMBL" id="BMAT01002294">
    <property type="protein sequence ID" value="GFS03978.1"/>
    <property type="molecule type" value="Genomic_DNA"/>
</dbReference>
<comment type="caution">
    <text evidence="1">The sequence shown here is derived from an EMBL/GenBank/DDBJ whole genome shotgun (WGS) entry which is preliminary data.</text>
</comment>
<accession>A0AAV4I0L9</accession>
<gene>
    <name evidence="1" type="ORF">ElyMa_001163100</name>
</gene>
<organism evidence="1 2">
    <name type="scientific">Elysia marginata</name>
    <dbReference type="NCBI Taxonomy" id="1093978"/>
    <lineage>
        <taxon>Eukaryota</taxon>
        <taxon>Metazoa</taxon>
        <taxon>Spiralia</taxon>
        <taxon>Lophotrochozoa</taxon>
        <taxon>Mollusca</taxon>
        <taxon>Gastropoda</taxon>
        <taxon>Heterobranchia</taxon>
        <taxon>Euthyneura</taxon>
        <taxon>Panpulmonata</taxon>
        <taxon>Sacoglossa</taxon>
        <taxon>Placobranchoidea</taxon>
        <taxon>Plakobranchidae</taxon>
        <taxon>Elysia</taxon>
    </lineage>
</organism>
<dbReference type="AlphaFoldDB" id="A0AAV4I0L9"/>
<dbReference type="Proteomes" id="UP000762676">
    <property type="component" value="Unassembled WGS sequence"/>
</dbReference>
<evidence type="ECO:0000313" key="2">
    <source>
        <dbReference type="Proteomes" id="UP000762676"/>
    </source>
</evidence>
<proteinExistence type="predicted"/>
<keyword evidence="2" id="KW-1185">Reference proteome</keyword>
<evidence type="ECO:0000313" key="1">
    <source>
        <dbReference type="EMBL" id="GFS03978.1"/>
    </source>
</evidence>
<sequence>MNLLWEKYPLSDTIFRGRLKREDQKILSIFGTARALCRNSSGKYGIFRHIPAYLGVPSSGRKSLLPKRNLRLKKKAQVCTKPSNKCRVSTNTRGHHIKERQPITSLKEFTQHKLLEAAVLAGGNKTQF</sequence>
<name>A0AAV4I0L9_9GAST</name>
<protein>
    <submittedName>
        <fullName evidence="1">Uncharacterized protein</fullName>
    </submittedName>
</protein>